<evidence type="ECO:0000313" key="2">
    <source>
        <dbReference type="EMBL" id="CAD7629388.1"/>
    </source>
</evidence>
<organism evidence="2">
    <name type="scientific">Medioppia subpectinata</name>
    <dbReference type="NCBI Taxonomy" id="1979941"/>
    <lineage>
        <taxon>Eukaryota</taxon>
        <taxon>Metazoa</taxon>
        <taxon>Ecdysozoa</taxon>
        <taxon>Arthropoda</taxon>
        <taxon>Chelicerata</taxon>
        <taxon>Arachnida</taxon>
        <taxon>Acari</taxon>
        <taxon>Acariformes</taxon>
        <taxon>Sarcoptiformes</taxon>
        <taxon>Oribatida</taxon>
        <taxon>Brachypylina</taxon>
        <taxon>Oppioidea</taxon>
        <taxon>Oppiidae</taxon>
        <taxon>Medioppia</taxon>
    </lineage>
</organism>
<protein>
    <submittedName>
        <fullName evidence="2">Uncharacterized protein</fullName>
    </submittedName>
</protein>
<dbReference type="EMBL" id="OC861369">
    <property type="protein sequence ID" value="CAD7629388.1"/>
    <property type="molecule type" value="Genomic_DNA"/>
</dbReference>
<keyword evidence="3" id="KW-1185">Reference proteome</keyword>
<dbReference type="EMBL" id="CAJPIZ010006794">
    <property type="protein sequence ID" value="CAG2109818.1"/>
    <property type="molecule type" value="Genomic_DNA"/>
</dbReference>
<dbReference type="OrthoDB" id="6536818at2759"/>
<proteinExistence type="predicted"/>
<feature type="coiled-coil region" evidence="1">
    <location>
        <begin position="49"/>
        <end position="107"/>
    </location>
</feature>
<gene>
    <name evidence="2" type="ORF">OSB1V03_LOCUS9805</name>
</gene>
<dbReference type="Proteomes" id="UP000759131">
    <property type="component" value="Unassembled WGS sequence"/>
</dbReference>
<accession>A0A7R9Q2V1</accession>
<evidence type="ECO:0000256" key="1">
    <source>
        <dbReference type="SAM" id="Coils"/>
    </source>
</evidence>
<feature type="coiled-coil region" evidence="1">
    <location>
        <begin position="140"/>
        <end position="190"/>
    </location>
</feature>
<keyword evidence="1" id="KW-0175">Coiled coil</keyword>
<name>A0A7R9Q2V1_9ACAR</name>
<reference evidence="2" key="1">
    <citation type="submission" date="2020-11" db="EMBL/GenBank/DDBJ databases">
        <authorList>
            <person name="Tran Van P."/>
        </authorList>
    </citation>
    <scope>NUCLEOTIDE SEQUENCE</scope>
</reference>
<evidence type="ECO:0000313" key="3">
    <source>
        <dbReference type="Proteomes" id="UP000759131"/>
    </source>
</evidence>
<sequence>MINYQGNTSLGAPTTRSANDIYKDELIKRGEALETRVKNSIAKLISEDRGHLAAELEEEETRITALINELKTTSPGPEALKLLEGEIARVEDRVTREEKLIEKETDTQDKLLANAKTLKTFVGLALVELSKVTGKDKPAAEKLAEELYREERRLDMLCQELIDAQTPRKIAEYEVEVRVHEVRVSELLRRAHFFQPTPAPPTPTTA</sequence>
<dbReference type="AlphaFoldDB" id="A0A7R9Q2V1"/>